<name>A0A397KW77_BRACM</name>
<organism evidence="6">
    <name type="scientific">Brassica campestris</name>
    <name type="common">Field mustard</name>
    <dbReference type="NCBI Taxonomy" id="3711"/>
    <lineage>
        <taxon>Eukaryota</taxon>
        <taxon>Viridiplantae</taxon>
        <taxon>Streptophyta</taxon>
        <taxon>Embryophyta</taxon>
        <taxon>Tracheophyta</taxon>
        <taxon>Spermatophyta</taxon>
        <taxon>Magnoliopsida</taxon>
        <taxon>eudicotyledons</taxon>
        <taxon>Gunneridae</taxon>
        <taxon>Pentapetalae</taxon>
        <taxon>rosids</taxon>
        <taxon>malvids</taxon>
        <taxon>Brassicales</taxon>
        <taxon>Brassicaceae</taxon>
        <taxon>Brassiceae</taxon>
        <taxon>Brassica</taxon>
    </lineage>
</organism>
<evidence type="ECO:0000256" key="2">
    <source>
        <dbReference type="ARBA" id="ARBA00022771"/>
    </source>
</evidence>
<reference evidence="6" key="1">
    <citation type="submission" date="2018-06" db="EMBL/GenBank/DDBJ databases">
        <title>WGS assembly of Brassica rapa FPsc.</title>
        <authorList>
            <person name="Bowman J."/>
            <person name="Kohchi T."/>
            <person name="Yamato K."/>
            <person name="Jenkins J."/>
            <person name="Shu S."/>
            <person name="Ishizaki K."/>
            <person name="Yamaoka S."/>
            <person name="Nishihama R."/>
            <person name="Nakamura Y."/>
            <person name="Berger F."/>
            <person name="Adam C."/>
            <person name="Aki S."/>
            <person name="Althoff F."/>
            <person name="Araki T."/>
            <person name="Arteaga-Vazquez M."/>
            <person name="Balasubrmanian S."/>
            <person name="Bauer D."/>
            <person name="Boehm C."/>
            <person name="Briginshaw L."/>
            <person name="Caballero-Perez J."/>
            <person name="Catarino B."/>
            <person name="Chen F."/>
            <person name="Chiyoda S."/>
            <person name="Chovatia M."/>
            <person name="Davies K."/>
            <person name="Delmans M."/>
            <person name="Demura T."/>
            <person name="Dierschke T."/>
            <person name="Dolan L."/>
            <person name="Dorantes-Acosta A."/>
            <person name="Eklund D."/>
            <person name="Florent S."/>
            <person name="Flores-Sandoval E."/>
            <person name="Fujiyama A."/>
            <person name="Fukuzawa H."/>
            <person name="Galik B."/>
            <person name="Grimanelli D."/>
            <person name="Grimwood J."/>
            <person name="Grossniklaus U."/>
            <person name="Hamada T."/>
            <person name="Haseloff J."/>
            <person name="Hetherington A."/>
            <person name="Higo A."/>
            <person name="Hirakawa Y."/>
            <person name="Hundley H."/>
            <person name="Ikeda Y."/>
            <person name="Inoue K."/>
            <person name="Inoue S."/>
            <person name="Ishida S."/>
            <person name="Jia Q."/>
            <person name="Kakita M."/>
            <person name="Kanazawa T."/>
            <person name="Kawai Y."/>
            <person name="Kawashima T."/>
            <person name="Kennedy M."/>
            <person name="Kinose K."/>
            <person name="Kinoshita T."/>
            <person name="Kohara Y."/>
            <person name="Koide E."/>
            <person name="Komatsu K."/>
            <person name="Kopischke S."/>
            <person name="Kubo M."/>
            <person name="Kyozuka J."/>
            <person name="Lagercrantz U."/>
            <person name="Lin S."/>
            <person name="Lindquist E."/>
            <person name="Lipzen A."/>
            <person name="Lu C."/>
            <person name="Luna E."/>
            <person name="Martienssen R."/>
            <person name="Minamino N."/>
            <person name="Mizutani M."/>
            <person name="Mizutani M."/>
            <person name="Mochizuki N."/>
            <person name="Monte I."/>
            <person name="Mosher R."/>
            <person name="Nagasaki H."/>
            <person name="Nakagami H."/>
            <person name="Naramoto S."/>
            <person name="Nishitani K."/>
            <person name="Ohtani M."/>
            <person name="Okamoto T."/>
            <person name="Okumura M."/>
            <person name="Phillips J."/>
            <person name="Pollak B."/>
            <person name="Reinders A."/>
            <person name="Roevekamp M."/>
            <person name="Sano R."/>
            <person name="Sawa S."/>
            <person name="Schmid M."/>
            <person name="Shirakawa M."/>
            <person name="Solano R."/>
            <person name="Spunde A."/>
            <person name="Suetsugu N."/>
            <person name="Sugano S."/>
            <person name="Sugiyama A."/>
            <person name="Sun R."/>
            <person name="Suzuki Y."/>
            <person name="Takenaka M."/>
            <person name="Takezawa D."/>
            <person name="Tomogane H."/>
            <person name="Tsuzuki M."/>
            <person name="Ueda T."/>
            <person name="Umeda M."/>
            <person name="Ward J."/>
            <person name="Watanabe Y."/>
            <person name="Yazaki K."/>
            <person name="Yokoyama R."/>
            <person name="Yoshitake Y."/>
            <person name="Yotsui I."/>
            <person name="Zachgo S."/>
            <person name="Schmutz J."/>
        </authorList>
    </citation>
    <scope>NUCLEOTIDE SEQUENCE [LARGE SCALE GENOMIC DNA]</scope>
</reference>
<dbReference type="PROSITE" id="PS51999">
    <property type="entry name" value="ZF_GRF"/>
    <property type="match status" value="1"/>
</dbReference>
<dbReference type="PANTHER" id="PTHR33248">
    <property type="entry name" value="ZINC ION-BINDING PROTEIN"/>
    <property type="match status" value="1"/>
</dbReference>
<keyword evidence="3" id="KW-0862">Zinc</keyword>
<evidence type="ECO:0000313" key="6">
    <source>
        <dbReference type="EMBL" id="RIA04612.1"/>
    </source>
</evidence>
<evidence type="ECO:0000256" key="4">
    <source>
        <dbReference type="PROSITE-ProRule" id="PRU01343"/>
    </source>
</evidence>
<evidence type="ECO:0000256" key="1">
    <source>
        <dbReference type="ARBA" id="ARBA00022723"/>
    </source>
</evidence>
<accession>A0A397KW77</accession>
<dbReference type="Proteomes" id="UP000264353">
    <property type="component" value="Unassembled WGS sequence"/>
</dbReference>
<gene>
    <name evidence="6" type="ORF">BRARA_K01140</name>
</gene>
<feature type="domain" description="GRF-type" evidence="5">
    <location>
        <begin position="19"/>
        <end position="62"/>
    </location>
</feature>
<protein>
    <recommendedName>
        <fullName evidence="5">GRF-type domain-containing protein</fullName>
    </recommendedName>
</protein>
<dbReference type="InterPro" id="IPR010666">
    <property type="entry name" value="Znf_GRF"/>
</dbReference>
<dbReference type="EMBL" id="KZ866450">
    <property type="protein sequence ID" value="RIA04612.1"/>
    <property type="molecule type" value="Genomic_DNA"/>
</dbReference>
<evidence type="ECO:0000259" key="5">
    <source>
        <dbReference type="PROSITE" id="PS51999"/>
    </source>
</evidence>
<dbReference type="GO" id="GO:0008270">
    <property type="term" value="F:zinc ion binding"/>
    <property type="evidence" value="ECO:0007669"/>
    <property type="project" value="UniProtKB-KW"/>
</dbReference>
<keyword evidence="2 4" id="KW-0863">Zinc-finger</keyword>
<sequence length="113" mass="13304">MGDHGSTTRRQVNGIPTSCWCGRELATFVSKTNENPYRRFYRCVVARQRKHEDHLFKWEDEAFLDEIHTLQVQQRRLEDDVEKWKMMKTREDAPVGCAGTIGWLCGKLCNRDD</sequence>
<proteinExistence type="predicted"/>
<dbReference type="AlphaFoldDB" id="A0A397KW77"/>
<keyword evidence="1" id="KW-0479">Metal-binding</keyword>
<dbReference type="Pfam" id="PF06839">
    <property type="entry name" value="Zn_ribbon_GRF"/>
    <property type="match status" value="1"/>
</dbReference>
<evidence type="ECO:0000256" key="3">
    <source>
        <dbReference type="ARBA" id="ARBA00022833"/>
    </source>
</evidence>